<accession>A0A7R9JPW1</accession>
<evidence type="ECO:0000313" key="1">
    <source>
        <dbReference type="EMBL" id="CAD7586355.1"/>
    </source>
</evidence>
<dbReference type="EMBL" id="OE839241">
    <property type="protein sequence ID" value="CAD7586355.1"/>
    <property type="molecule type" value="Genomic_DNA"/>
</dbReference>
<organism evidence="1">
    <name type="scientific">Timema genevievae</name>
    <name type="common">Walking stick</name>
    <dbReference type="NCBI Taxonomy" id="629358"/>
    <lineage>
        <taxon>Eukaryota</taxon>
        <taxon>Metazoa</taxon>
        <taxon>Ecdysozoa</taxon>
        <taxon>Arthropoda</taxon>
        <taxon>Hexapoda</taxon>
        <taxon>Insecta</taxon>
        <taxon>Pterygota</taxon>
        <taxon>Neoptera</taxon>
        <taxon>Polyneoptera</taxon>
        <taxon>Phasmatodea</taxon>
        <taxon>Timematodea</taxon>
        <taxon>Timematoidea</taxon>
        <taxon>Timematidae</taxon>
        <taxon>Timema</taxon>
    </lineage>
</organism>
<dbReference type="AlphaFoldDB" id="A0A7R9JPW1"/>
<reference evidence="1" key="1">
    <citation type="submission" date="2020-11" db="EMBL/GenBank/DDBJ databases">
        <authorList>
            <person name="Tran Van P."/>
        </authorList>
    </citation>
    <scope>NUCLEOTIDE SEQUENCE</scope>
</reference>
<gene>
    <name evidence="1" type="ORF">TGEB3V08_LOCUS731</name>
</gene>
<name>A0A7R9JPW1_TIMGE</name>
<protein>
    <submittedName>
        <fullName evidence="1">Uncharacterized protein</fullName>
    </submittedName>
</protein>
<sequence length="59" mass="6789">MIRNLRMATSNRTYYNIAMGQTDEQAGGIVKSLFRVQGVMRRRDPSTFRVPRLNTLSVN</sequence>
<proteinExistence type="predicted"/>